<feature type="compositionally biased region" description="Basic and acidic residues" evidence="1">
    <location>
        <begin position="101"/>
        <end position="113"/>
    </location>
</feature>
<evidence type="ECO:0000313" key="3">
    <source>
        <dbReference type="EMBL" id="MCC3265908.1"/>
    </source>
</evidence>
<gene>
    <name evidence="3" type="ORF">LJ752_07605</name>
</gene>
<feature type="transmembrane region" description="Helical" evidence="2">
    <location>
        <begin position="21"/>
        <end position="43"/>
    </location>
</feature>
<keyword evidence="4" id="KW-1185">Reference proteome</keyword>
<comment type="caution">
    <text evidence="3">The sequence shown here is derived from an EMBL/GenBank/DDBJ whole genome shotgun (WGS) entry which is preliminary data.</text>
</comment>
<dbReference type="Proteomes" id="UP001139168">
    <property type="component" value="Unassembled WGS sequence"/>
</dbReference>
<keyword evidence="2" id="KW-0812">Transmembrane</keyword>
<reference evidence="3" key="1">
    <citation type="submission" date="2021-10" db="EMBL/GenBank/DDBJ databases">
        <title>Novel species in genus Arthrobacter.</title>
        <authorList>
            <person name="Liu Y."/>
        </authorList>
    </citation>
    <scope>NUCLEOTIDE SEQUENCE</scope>
    <source>
        <strain evidence="3">Zg-Y786</strain>
    </source>
</reference>
<evidence type="ECO:0000256" key="1">
    <source>
        <dbReference type="SAM" id="MobiDB-lite"/>
    </source>
</evidence>
<sequence length="252" mass="26581">MGDEAVPKQDGEKSRLERFKVVAEIGAFVILLVTAALTGRSLYLAGQANATAEEANNAARDATAAVREGNDVAAATGTFDGLSFQQEERSQVPRVLINDGGNKDTEGEGRDGHSQGTGWNPSQYPAIVLGAVLEFNYTNVEGDNENSNAALERATVESCVMQVWSASDDGTAASASFPCDQPVSVGPGDVLWVSAGIPEDQKRMFCARHPEGVAGFSIEVKHALHNVSNDLNDTPPPGSMNLVCKGRSFADL</sequence>
<evidence type="ECO:0000313" key="4">
    <source>
        <dbReference type="Proteomes" id="UP001139168"/>
    </source>
</evidence>
<name>A0ABS8GKZ2_9MICC</name>
<organism evidence="3 4">
    <name type="scientific">Arthrobacter gengyunqii</name>
    <dbReference type="NCBI Taxonomy" id="2886940"/>
    <lineage>
        <taxon>Bacteria</taxon>
        <taxon>Bacillati</taxon>
        <taxon>Actinomycetota</taxon>
        <taxon>Actinomycetes</taxon>
        <taxon>Micrococcales</taxon>
        <taxon>Micrococcaceae</taxon>
        <taxon>Arthrobacter</taxon>
    </lineage>
</organism>
<keyword evidence="2" id="KW-0472">Membrane</keyword>
<keyword evidence="2" id="KW-1133">Transmembrane helix</keyword>
<accession>A0ABS8GKZ2</accession>
<proteinExistence type="predicted"/>
<evidence type="ECO:0000256" key="2">
    <source>
        <dbReference type="SAM" id="Phobius"/>
    </source>
</evidence>
<dbReference type="RefSeq" id="WP_227890726.1">
    <property type="nucleotide sequence ID" value="NZ_JAJFZQ010000005.1"/>
</dbReference>
<evidence type="ECO:0008006" key="5">
    <source>
        <dbReference type="Google" id="ProtNLM"/>
    </source>
</evidence>
<feature type="region of interest" description="Disordered" evidence="1">
    <location>
        <begin position="87"/>
        <end position="121"/>
    </location>
</feature>
<protein>
    <recommendedName>
        <fullName evidence="5">Flp pilus-assembly TadG-like N-terminal domain-containing protein</fullName>
    </recommendedName>
</protein>
<dbReference type="EMBL" id="JAJFZQ010000005">
    <property type="protein sequence ID" value="MCC3265908.1"/>
    <property type="molecule type" value="Genomic_DNA"/>
</dbReference>